<comment type="caution">
    <text evidence="8">The sequence shown here is derived from an EMBL/GenBank/DDBJ whole genome shotgun (WGS) entry which is preliminary data.</text>
</comment>
<evidence type="ECO:0000256" key="1">
    <source>
        <dbReference type="ARBA" id="ARBA00004572"/>
    </source>
</evidence>
<dbReference type="Pfam" id="PF04826">
    <property type="entry name" value="Arm_2"/>
    <property type="match status" value="1"/>
</dbReference>
<accession>A0A8J6FL41</accession>
<name>A0A8J6FL41_ELECQ</name>
<keyword evidence="2" id="KW-0812">Transmembrane</keyword>
<keyword evidence="3" id="KW-1000">Mitochondrion outer membrane</keyword>
<feature type="domain" description="Armadillo repeat-containing" evidence="7">
    <location>
        <begin position="2"/>
        <end position="80"/>
    </location>
</feature>
<evidence type="ECO:0000256" key="6">
    <source>
        <dbReference type="ARBA" id="ARBA00023136"/>
    </source>
</evidence>
<organism evidence="8 9">
    <name type="scientific">Eleutherodactylus coqui</name>
    <name type="common">Puerto Rican coqui</name>
    <dbReference type="NCBI Taxonomy" id="57060"/>
    <lineage>
        <taxon>Eukaryota</taxon>
        <taxon>Metazoa</taxon>
        <taxon>Chordata</taxon>
        <taxon>Craniata</taxon>
        <taxon>Vertebrata</taxon>
        <taxon>Euteleostomi</taxon>
        <taxon>Amphibia</taxon>
        <taxon>Batrachia</taxon>
        <taxon>Anura</taxon>
        <taxon>Neobatrachia</taxon>
        <taxon>Hyloidea</taxon>
        <taxon>Eleutherodactylidae</taxon>
        <taxon>Eleutherodactylinae</taxon>
        <taxon>Eleutherodactylus</taxon>
        <taxon>Eleutherodactylus</taxon>
    </lineage>
</organism>
<comment type="subcellular location">
    <subcellularLocation>
        <location evidence="1">Mitochondrion outer membrane</location>
        <topology evidence="1">Single-pass membrane protein</topology>
    </subcellularLocation>
</comment>
<evidence type="ECO:0000259" key="7">
    <source>
        <dbReference type="Pfam" id="PF04826"/>
    </source>
</evidence>
<dbReference type="OrthoDB" id="10017790at2759"/>
<dbReference type="GO" id="GO:0005741">
    <property type="term" value="C:mitochondrial outer membrane"/>
    <property type="evidence" value="ECO:0007669"/>
    <property type="project" value="UniProtKB-SubCell"/>
</dbReference>
<gene>
    <name evidence="8" type="ORF">GDO78_005744</name>
</gene>
<proteinExistence type="predicted"/>
<dbReference type="PANTHER" id="PTHR15712:SF23">
    <property type="entry name" value="ARMADILLO REPEAT CONTAINING 10"/>
    <property type="match status" value="1"/>
</dbReference>
<protein>
    <recommendedName>
        <fullName evidence="7">Armadillo repeat-containing domain-containing protein</fullName>
    </recommendedName>
</protein>
<reference evidence="8" key="1">
    <citation type="thesis" date="2020" institute="ProQuest LLC" country="789 East Eisenhower Parkway, Ann Arbor, MI, USA">
        <title>Comparative Genomics and Chromosome Evolution.</title>
        <authorList>
            <person name="Mudd A.B."/>
        </authorList>
    </citation>
    <scope>NUCLEOTIDE SEQUENCE</scope>
    <source>
        <strain evidence="8">HN-11 Male</strain>
        <tissue evidence="8">Kidney and liver</tissue>
    </source>
</reference>
<evidence type="ECO:0000256" key="4">
    <source>
        <dbReference type="ARBA" id="ARBA00022989"/>
    </source>
</evidence>
<evidence type="ECO:0000256" key="2">
    <source>
        <dbReference type="ARBA" id="ARBA00022692"/>
    </source>
</evidence>
<dbReference type="Proteomes" id="UP000770717">
    <property type="component" value="Unassembled WGS sequence"/>
</dbReference>
<keyword evidence="9" id="KW-1185">Reference proteome</keyword>
<dbReference type="InterPro" id="IPR006911">
    <property type="entry name" value="ARM-rpt_dom"/>
</dbReference>
<evidence type="ECO:0000256" key="5">
    <source>
        <dbReference type="ARBA" id="ARBA00023128"/>
    </source>
</evidence>
<sequence>MEDYFPSLLKLMEEGNDMTKIHIMKILVNLSANPCMTAPLLASKAPSSLTFLFDSSINRDILIRALTFAANLSENLGRDQQHDGHCYNEGSFHALLFKDPAALQINVAPLLLMPDMEIKEQVSRCIRSAERLKPYCS</sequence>
<dbReference type="AlphaFoldDB" id="A0A8J6FL41"/>
<dbReference type="EMBL" id="WNTK01000002">
    <property type="protein sequence ID" value="KAG9489988.1"/>
    <property type="molecule type" value="Genomic_DNA"/>
</dbReference>
<dbReference type="SUPFAM" id="SSF48371">
    <property type="entry name" value="ARM repeat"/>
    <property type="match status" value="1"/>
</dbReference>
<dbReference type="InterPro" id="IPR051303">
    <property type="entry name" value="Armcx_regulator"/>
</dbReference>
<keyword evidence="6" id="KW-0472">Membrane</keyword>
<keyword evidence="4" id="KW-1133">Transmembrane helix</keyword>
<evidence type="ECO:0000313" key="9">
    <source>
        <dbReference type="Proteomes" id="UP000770717"/>
    </source>
</evidence>
<dbReference type="PANTHER" id="PTHR15712">
    <property type="entry name" value="ARMADILLO REPEAT CONTAINING PROTEIN"/>
    <property type="match status" value="1"/>
</dbReference>
<keyword evidence="5" id="KW-0496">Mitochondrion</keyword>
<evidence type="ECO:0000256" key="3">
    <source>
        <dbReference type="ARBA" id="ARBA00022787"/>
    </source>
</evidence>
<dbReference type="InterPro" id="IPR016024">
    <property type="entry name" value="ARM-type_fold"/>
</dbReference>
<evidence type="ECO:0000313" key="8">
    <source>
        <dbReference type="EMBL" id="KAG9489988.1"/>
    </source>
</evidence>